<dbReference type="Proteomes" id="UP000887116">
    <property type="component" value="Unassembled WGS sequence"/>
</dbReference>
<evidence type="ECO:0000256" key="1">
    <source>
        <dbReference type="SAM" id="MobiDB-lite"/>
    </source>
</evidence>
<keyword evidence="3" id="KW-1185">Reference proteome</keyword>
<feature type="region of interest" description="Disordered" evidence="1">
    <location>
        <begin position="1"/>
        <end position="32"/>
    </location>
</feature>
<dbReference type="AlphaFoldDB" id="A0A8X6FV32"/>
<evidence type="ECO:0000313" key="2">
    <source>
        <dbReference type="EMBL" id="GFQ90145.1"/>
    </source>
</evidence>
<dbReference type="OrthoDB" id="10346321at2759"/>
<protein>
    <submittedName>
        <fullName evidence="2">Uncharacterized protein</fullName>
    </submittedName>
</protein>
<gene>
    <name evidence="2" type="ORF">TNCT_585131</name>
</gene>
<dbReference type="EMBL" id="BMAO01003778">
    <property type="protein sequence ID" value="GFQ90145.1"/>
    <property type="molecule type" value="Genomic_DNA"/>
</dbReference>
<proteinExistence type="predicted"/>
<sequence length="78" mass="8754">MEKSRRRSFFNEGGRKSSRENIHHPPVGPPQLVKTRQDMAKRLIAMSVGQGRGPDYKSRTPRGCTSLCFFSPIPLPDG</sequence>
<reference evidence="2" key="1">
    <citation type="submission" date="2020-07" db="EMBL/GenBank/DDBJ databases">
        <title>Multicomponent nature underlies the extraordinary mechanical properties of spider dragline silk.</title>
        <authorList>
            <person name="Kono N."/>
            <person name="Nakamura H."/>
            <person name="Mori M."/>
            <person name="Yoshida Y."/>
            <person name="Ohtoshi R."/>
            <person name="Malay A.D."/>
            <person name="Moran D.A.P."/>
            <person name="Tomita M."/>
            <person name="Numata K."/>
            <person name="Arakawa K."/>
        </authorList>
    </citation>
    <scope>NUCLEOTIDE SEQUENCE</scope>
</reference>
<name>A0A8X6FV32_TRICU</name>
<comment type="caution">
    <text evidence="2">The sequence shown here is derived from an EMBL/GenBank/DDBJ whole genome shotgun (WGS) entry which is preliminary data.</text>
</comment>
<feature type="compositionally biased region" description="Basic and acidic residues" evidence="1">
    <location>
        <begin position="13"/>
        <end position="23"/>
    </location>
</feature>
<accession>A0A8X6FV32</accession>
<organism evidence="2 3">
    <name type="scientific">Trichonephila clavata</name>
    <name type="common">Joro spider</name>
    <name type="synonym">Nephila clavata</name>
    <dbReference type="NCBI Taxonomy" id="2740835"/>
    <lineage>
        <taxon>Eukaryota</taxon>
        <taxon>Metazoa</taxon>
        <taxon>Ecdysozoa</taxon>
        <taxon>Arthropoda</taxon>
        <taxon>Chelicerata</taxon>
        <taxon>Arachnida</taxon>
        <taxon>Araneae</taxon>
        <taxon>Araneomorphae</taxon>
        <taxon>Entelegynae</taxon>
        <taxon>Araneoidea</taxon>
        <taxon>Nephilidae</taxon>
        <taxon>Trichonephila</taxon>
    </lineage>
</organism>
<evidence type="ECO:0000313" key="3">
    <source>
        <dbReference type="Proteomes" id="UP000887116"/>
    </source>
</evidence>